<dbReference type="InParanoid" id="E9GT65"/>
<accession>E9GT65</accession>
<dbReference type="AlphaFoldDB" id="E9GT65"/>
<reference evidence="1 2" key="1">
    <citation type="journal article" date="2011" name="Science">
        <title>The ecoresponsive genome of Daphnia pulex.</title>
        <authorList>
            <person name="Colbourne J.K."/>
            <person name="Pfrender M.E."/>
            <person name="Gilbert D."/>
            <person name="Thomas W.K."/>
            <person name="Tucker A."/>
            <person name="Oakley T.H."/>
            <person name="Tokishita S."/>
            <person name="Aerts A."/>
            <person name="Arnold G.J."/>
            <person name="Basu M.K."/>
            <person name="Bauer D.J."/>
            <person name="Caceres C.E."/>
            <person name="Carmel L."/>
            <person name="Casola C."/>
            <person name="Choi J.H."/>
            <person name="Detter J.C."/>
            <person name="Dong Q."/>
            <person name="Dusheyko S."/>
            <person name="Eads B.D."/>
            <person name="Frohlich T."/>
            <person name="Geiler-Samerotte K.A."/>
            <person name="Gerlach D."/>
            <person name="Hatcher P."/>
            <person name="Jogdeo S."/>
            <person name="Krijgsveld J."/>
            <person name="Kriventseva E.V."/>
            <person name="Kultz D."/>
            <person name="Laforsch C."/>
            <person name="Lindquist E."/>
            <person name="Lopez J."/>
            <person name="Manak J.R."/>
            <person name="Muller J."/>
            <person name="Pangilinan J."/>
            <person name="Patwardhan R.P."/>
            <person name="Pitluck S."/>
            <person name="Pritham E.J."/>
            <person name="Rechtsteiner A."/>
            <person name="Rho M."/>
            <person name="Rogozin I.B."/>
            <person name="Sakarya O."/>
            <person name="Salamov A."/>
            <person name="Schaack S."/>
            <person name="Shapiro H."/>
            <person name="Shiga Y."/>
            <person name="Skalitzky C."/>
            <person name="Smith Z."/>
            <person name="Souvorov A."/>
            <person name="Sung W."/>
            <person name="Tang Z."/>
            <person name="Tsuchiya D."/>
            <person name="Tu H."/>
            <person name="Vos H."/>
            <person name="Wang M."/>
            <person name="Wolf Y.I."/>
            <person name="Yamagata H."/>
            <person name="Yamada T."/>
            <person name="Ye Y."/>
            <person name="Shaw J.R."/>
            <person name="Andrews J."/>
            <person name="Crease T.J."/>
            <person name="Tang H."/>
            <person name="Lucas S.M."/>
            <person name="Robertson H.M."/>
            <person name="Bork P."/>
            <person name="Koonin E.V."/>
            <person name="Zdobnov E.M."/>
            <person name="Grigoriev I.V."/>
            <person name="Lynch M."/>
            <person name="Boore J.L."/>
        </authorList>
    </citation>
    <scope>NUCLEOTIDE SEQUENCE [LARGE SCALE GENOMIC DNA]</scope>
</reference>
<dbReference type="HOGENOM" id="CLU_2280214_0_0_1"/>
<gene>
    <name evidence="1" type="ORF">DAPPUDRAFT_321612</name>
</gene>
<keyword evidence="2" id="KW-1185">Reference proteome</keyword>
<dbReference type="EMBL" id="GL732563">
    <property type="protein sequence ID" value="EFX77314.1"/>
    <property type="molecule type" value="Genomic_DNA"/>
</dbReference>
<dbReference type="PhylomeDB" id="E9GT65"/>
<protein>
    <submittedName>
        <fullName evidence="1">Uncharacterized protein</fullName>
    </submittedName>
</protein>
<sequence length="102" mass="11591">MDNPLSEGSETHHNFLVKEVAFLLHNLISETPRNILPKNVNNGDLISGEVKPPNLLRTFFESLVAGFKAHRDKSDISNRKMIRIDTLMDDTIFAVTNELYKP</sequence>
<proteinExistence type="predicted"/>
<dbReference type="KEGG" id="dpx:DAPPUDRAFT_321612"/>
<organism evidence="1 2">
    <name type="scientific">Daphnia pulex</name>
    <name type="common">Water flea</name>
    <dbReference type="NCBI Taxonomy" id="6669"/>
    <lineage>
        <taxon>Eukaryota</taxon>
        <taxon>Metazoa</taxon>
        <taxon>Ecdysozoa</taxon>
        <taxon>Arthropoda</taxon>
        <taxon>Crustacea</taxon>
        <taxon>Branchiopoda</taxon>
        <taxon>Diplostraca</taxon>
        <taxon>Cladocera</taxon>
        <taxon>Anomopoda</taxon>
        <taxon>Daphniidae</taxon>
        <taxon>Daphnia</taxon>
    </lineage>
</organism>
<name>E9GT65_DAPPU</name>
<dbReference type="Proteomes" id="UP000000305">
    <property type="component" value="Unassembled WGS sequence"/>
</dbReference>
<evidence type="ECO:0000313" key="1">
    <source>
        <dbReference type="EMBL" id="EFX77314.1"/>
    </source>
</evidence>
<evidence type="ECO:0000313" key="2">
    <source>
        <dbReference type="Proteomes" id="UP000000305"/>
    </source>
</evidence>